<accession>V9Z9V6</accession>
<sequence>MKHLQVARRAWDALVQAVAGNVDGALEQLVGNAPESLASFVLCCDVAEAGARALCRIHGLLPAAAQFTLVEYVPGSLDAVPGRALAACFLEAYANGDDAGAHDLYAAAAARGRPEHLAFARELLAIVARLVQSATAAEAPGCAA</sequence>
<proteinExistence type="predicted"/>
<geneLocation type="plasmid" evidence="1">
    <name>pFRL6</name>
</geneLocation>
<gene>
    <name evidence="1" type="ORF">pFRL6_124c</name>
</gene>
<protein>
    <submittedName>
        <fullName evidence="1">Uncharacterized protein</fullName>
    </submittedName>
</protein>
<dbReference type="EMBL" id="KF602051">
    <property type="protein sequence ID" value="AHE40211.1"/>
    <property type="molecule type" value="Genomic_DNA"/>
</dbReference>
<name>V9Z9V6_9ACTN</name>
<evidence type="ECO:0000313" key="1">
    <source>
        <dbReference type="EMBL" id="AHE40211.1"/>
    </source>
</evidence>
<keyword evidence="1" id="KW-0614">Plasmid</keyword>
<dbReference type="AlphaFoldDB" id="V9Z9V6"/>
<dbReference type="RefSeq" id="WP_024127475.1">
    <property type="nucleotide sequence ID" value="NC_023286.1"/>
</dbReference>
<reference evidence="1" key="1">
    <citation type="submission" date="2013-09" db="EMBL/GenBank/DDBJ databases">
        <title>Complete nucleotide sequence of Streptomyces linear plasmid pFRL6.</title>
        <authorList>
            <person name="Chen Z."/>
            <person name="Fang P."/>
            <person name="Qin Z."/>
        </authorList>
    </citation>
    <scope>NUCLEOTIDE SEQUENCE</scope>
    <source>
        <plasmid evidence="1">pFRL6</plasmid>
    </source>
</reference>
<organism evidence="1">
    <name type="scientific">Streptomyces sp. F12</name>
    <dbReference type="NCBI Taxonomy" id="1436084"/>
    <lineage>
        <taxon>Bacteria</taxon>
        <taxon>Bacillati</taxon>
        <taxon>Actinomycetota</taxon>
        <taxon>Actinomycetes</taxon>
        <taxon>Kitasatosporales</taxon>
        <taxon>Streptomycetaceae</taxon>
        <taxon>Streptomyces</taxon>
    </lineage>
</organism>